<keyword evidence="5" id="KW-0067">ATP-binding</keyword>
<dbReference type="Gene3D" id="3.30.200.20">
    <property type="entry name" value="Phosphorylase Kinase, domain 1"/>
    <property type="match status" value="1"/>
</dbReference>
<evidence type="ECO:0000259" key="6">
    <source>
        <dbReference type="Pfam" id="PF01636"/>
    </source>
</evidence>
<dbReference type="GO" id="GO:0005524">
    <property type="term" value="F:ATP binding"/>
    <property type="evidence" value="ECO:0007669"/>
    <property type="project" value="UniProtKB-KW"/>
</dbReference>
<evidence type="ECO:0000256" key="3">
    <source>
        <dbReference type="ARBA" id="ARBA00022741"/>
    </source>
</evidence>
<dbReference type="EMBL" id="QMIG01000030">
    <property type="protein sequence ID" value="RAW10068.1"/>
    <property type="molecule type" value="Genomic_DNA"/>
</dbReference>
<accession>A0A329QI35</accession>
<dbReference type="AlphaFoldDB" id="A0A329QI35"/>
<protein>
    <submittedName>
        <fullName evidence="7">Aminoglycoside phosphotransferase family protein</fullName>
    </submittedName>
</protein>
<evidence type="ECO:0000256" key="2">
    <source>
        <dbReference type="ARBA" id="ARBA00022679"/>
    </source>
</evidence>
<evidence type="ECO:0000256" key="1">
    <source>
        <dbReference type="ARBA" id="ARBA00010165"/>
    </source>
</evidence>
<comment type="similarity">
    <text evidence="1">Belongs to the methylthioribose kinase family.</text>
</comment>
<proteinExistence type="inferred from homology"/>
<dbReference type="InterPro" id="IPR008266">
    <property type="entry name" value="Tyr_kinase_AS"/>
</dbReference>
<name>A0A329QI35_9ACTN</name>
<dbReference type="PROSITE" id="PS00109">
    <property type="entry name" value="PROTEIN_KINASE_TYR"/>
    <property type="match status" value="1"/>
</dbReference>
<organism evidence="7 8">
    <name type="scientific">Phytoactinopolyspora halophila</name>
    <dbReference type="NCBI Taxonomy" id="1981511"/>
    <lineage>
        <taxon>Bacteria</taxon>
        <taxon>Bacillati</taxon>
        <taxon>Actinomycetota</taxon>
        <taxon>Actinomycetes</taxon>
        <taxon>Jiangellales</taxon>
        <taxon>Jiangellaceae</taxon>
        <taxon>Phytoactinopolyspora</taxon>
    </lineage>
</organism>
<feature type="domain" description="Aminoglycoside phosphotransferase" evidence="6">
    <location>
        <begin position="42"/>
        <end position="266"/>
    </location>
</feature>
<evidence type="ECO:0000313" key="8">
    <source>
        <dbReference type="Proteomes" id="UP000250462"/>
    </source>
</evidence>
<dbReference type="GO" id="GO:0004672">
    <property type="term" value="F:protein kinase activity"/>
    <property type="evidence" value="ECO:0007669"/>
    <property type="project" value="InterPro"/>
</dbReference>
<keyword evidence="8" id="KW-1185">Reference proteome</keyword>
<evidence type="ECO:0000256" key="5">
    <source>
        <dbReference type="ARBA" id="ARBA00022840"/>
    </source>
</evidence>
<dbReference type="Proteomes" id="UP000250462">
    <property type="component" value="Unassembled WGS sequence"/>
</dbReference>
<evidence type="ECO:0000313" key="7">
    <source>
        <dbReference type="EMBL" id="RAW10068.1"/>
    </source>
</evidence>
<keyword evidence="2 7" id="KW-0808">Transferase</keyword>
<dbReference type="Pfam" id="PF01636">
    <property type="entry name" value="APH"/>
    <property type="match status" value="1"/>
</dbReference>
<dbReference type="Gene3D" id="3.90.1200.10">
    <property type="match status" value="1"/>
</dbReference>
<keyword evidence="3" id="KW-0547">Nucleotide-binding</keyword>
<dbReference type="SUPFAM" id="SSF56112">
    <property type="entry name" value="Protein kinase-like (PK-like)"/>
    <property type="match status" value="1"/>
</dbReference>
<gene>
    <name evidence="7" type="ORF">DPM12_19590</name>
</gene>
<reference evidence="7 8" key="1">
    <citation type="submission" date="2018-06" db="EMBL/GenBank/DDBJ databases">
        <title>Phytoactinopolyspora halophila sp. nov., a novel halophilic actinomycete isolated from a saline soil in China.</title>
        <authorList>
            <person name="Tang S.-K."/>
        </authorList>
    </citation>
    <scope>NUCLEOTIDE SEQUENCE [LARGE SCALE GENOMIC DNA]</scope>
    <source>
        <strain evidence="7 8">YIM 96934</strain>
    </source>
</reference>
<evidence type="ECO:0000256" key="4">
    <source>
        <dbReference type="ARBA" id="ARBA00022777"/>
    </source>
</evidence>
<dbReference type="PANTHER" id="PTHR34273">
    <property type="entry name" value="METHYLTHIORIBOSE KINASE"/>
    <property type="match status" value="1"/>
</dbReference>
<comment type="caution">
    <text evidence="7">The sequence shown here is derived from an EMBL/GenBank/DDBJ whole genome shotgun (WGS) entry which is preliminary data.</text>
</comment>
<keyword evidence="4" id="KW-0418">Kinase</keyword>
<sequence>MRGSEMASGLVEPVGEDGVPEWLVESVQRMGLAAAPGERVWAKPLTGGVSSDVYEVAVGARRMCVKRPLETLRVSASWHAPIERGRREEEWLRFAAGVHQDVVPRVLGHDPEHNAFAMELLDQHEFPTWKSQLLEGQADPAVAAALGRQLAGLHRASAASAEVMRQFADQRAFDALRVDPFYRAVLRMHPEVEAELQQVIVDVLEPRAVIHGDVSPKNILVGAHRVVLLDAECAAVGDPAFDLAFCLTHLVLKSVRRPGWSQRYLALARDFLASYRDGLPADDEERVLASTVRQMGALLIARIDGKSPIEYLTSPQRATARQLGIDLLRQPPGSPLVVFGHASGSAEQEAR</sequence>
<dbReference type="PANTHER" id="PTHR34273:SF2">
    <property type="entry name" value="METHYLTHIORIBOSE KINASE"/>
    <property type="match status" value="1"/>
</dbReference>
<dbReference type="InterPro" id="IPR002575">
    <property type="entry name" value="Aminoglycoside_PTrfase"/>
</dbReference>
<dbReference type="InterPro" id="IPR011009">
    <property type="entry name" value="Kinase-like_dom_sf"/>
</dbReference>